<organism evidence="1 2">
    <name type="scientific">Nodularia spumigena UHCC 0039</name>
    <dbReference type="NCBI Taxonomy" id="1914872"/>
    <lineage>
        <taxon>Bacteria</taxon>
        <taxon>Bacillati</taxon>
        <taxon>Cyanobacteriota</taxon>
        <taxon>Cyanophyceae</taxon>
        <taxon>Nostocales</taxon>
        <taxon>Nodulariaceae</taxon>
        <taxon>Nodularia</taxon>
    </lineage>
</organism>
<name>A0A2S0Q6Q5_NODSP</name>
<protein>
    <submittedName>
        <fullName evidence="1">Uncharacterized protein</fullName>
    </submittedName>
</protein>
<evidence type="ECO:0000313" key="2">
    <source>
        <dbReference type="Proteomes" id="UP000244056"/>
    </source>
</evidence>
<gene>
    <name evidence="1" type="ORF">BMF81_01908</name>
</gene>
<evidence type="ECO:0000313" key="1">
    <source>
        <dbReference type="EMBL" id="AVZ30385.1"/>
    </source>
</evidence>
<accession>A0A2S0Q6Q5</accession>
<reference evidence="1 2" key="1">
    <citation type="submission" date="2017-03" db="EMBL/GenBank/DDBJ databases">
        <title>Comparative genomics of the toxic Baltic Sea cyanobacteria Nodularia spumigena UHCC 0039 and its response on varying salinity.</title>
        <authorList>
            <person name="Teikari J.E."/>
        </authorList>
    </citation>
    <scope>NUCLEOTIDE SEQUENCE [LARGE SCALE GENOMIC DNA]</scope>
    <source>
        <strain evidence="1 2">UHCC 0039</strain>
    </source>
</reference>
<sequence>MLAAQLFNELEGNEIKTISGAVTTGDIWKFLKLEGTEIFIDLNNYYIKELNKILGILCQGVLG</sequence>
<dbReference type="EMBL" id="CP020114">
    <property type="protein sequence ID" value="AVZ30385.1"/>
    <property type="molecule type" value="Genomic_DNA"/>
</dbReference>
<dbReference type="KEGG" id="nsp:BMF81_01908"/>
<proteinExistence type="predicted"/>
<dbReference type="AlphaFoldDB" id="A0A2S0Q6Q5"/>
<dbReference type="Proteomes" id="UP000244056">
    <property type="component" value="Chromosome"/>
</dbReference>